<feature type="transmembrane region" description="Helical" evidence="9">
    <location>
        <begin position="91"/>
        <end position="110"/>
    </location>
</feature>
<keyword evidence="6 9" id="KW-1133">Transmembrane helix</keyword>
<keyword evidence="11" id="KW-1185">Reference proteome</keyword>
<keyword evidence="7 9" id="KW-0472">Membrane</keyword>
<comment type="similarity">
    <text evidence="2 8">Belongs to the ABC-3 integral membrane protein family.</text>
</comment>
<evidence type="ECO:0000256" key="4">
    <source>
        <dbReference type="ARBA" id="ARBA00022475"/>
    </source>
</evidence>
<name>A0A8J2TVU0_9MICO</name>
<reference evidence="10" key="2">
    <citation type="submission" date="2020-09" db="EMBL/GenBank/DDBJ databases">
        <authorList>
            <person name="Sun Q."/>
            <person name="Zhou Y."/>
        </authorList>
    </citation>
    <scope>NUCLEOTIDE SEQUENCE</scope>
    <source>
        <strain evidence="10">CGMCC 1.12785</strain>
    </source>
</reference>
<evidence type="ECO:0000256" key="3">
    <source>
        <dbReference type="ARBA" id="ARBA00022448"/>
    </source>
</evidence>
<evidence type="ECO:0000313" key="10">
    <source>
        <dbReference type="EMBL" id="GGA05638.1"/>
    </source>
</evidence>
<evidence type="ECO:0000256" key="6">
    <source>
        <dbReference type="ARBA" id="ARBA00022989"/>
    </source>
</evidence>
<feature type="transmembrane region" description="Helical" evidence="9">
    <location>
        <begin position="231"/>
        <end position="252"/>
    </location>
</feature>
<organism evidence="10 11">
    <name type="scientific">Sediminivirga luteola</name>
    <dbReference type="NCBI Taxonomy" id="1774748"/>
    <lineage>
        <taxon>Bacteria</taxon>
        <taxon>Bacillati</taxon>
        <taxon>Actinomycetota</taxon>
        <taxon>Actinomycetes</taxon>
        <taxon>Micrococcales</taxon>
        <taxon>Brevibacteriaceae</taxon>
        <taxon>Sediminivirga</taxon>
    </lineage>
</organism>
<evidence type="ECO:0000256" key="9">
    <source>
        <dbReference type="SAM" id="Phobius"/>
    </source>
</evidence>
<evidence type="ECO:0000256" key="7">
    <source>
        <dbReference type="ARBA" id="ARBA00023136"/>
    </source>
</evidence>
<dbReference type="AlphaFoldDB" id="A0A8J2TVU0"/>
<evidence type="ECO:0000256" key="8">
    <source>
        <dbReference type="RuleBase" id="RU003943"/>
    </source>
</evidence>
<feature type="transmembrane region" description="Helical" evidence="9">
    <location>
        <begin position="59"/>
        <end position="79"/>
    </location>
</feature>
<evidence type="ECO:0000256" key="1">
    <source>
        <dbReference type="ARBA" id="ARBA00004651"/>
    </source>
</evidence>
<dbReference type="InterPro" id="IPR001626">
    <property type="entry name" value="ABC_TroCD"/>
</dbReference>
<comment type="caution">
    <text evidence="10">The sequence shown here is derived from an EMBL/GenBank/DDBJ whole genome shotgun (WGS) entry which is preliminary data.</text>
</comment>
<dbReference type="Pfam" id="PF00950">
    <property type="entry name" value="ABC-3"/>
    <property type="match status" value="1"/>
</dbReference>
<feature type="transmembrane region" description="Helical" evidence="9">
    <location>
        <begin position="207"/>
        <end position="224"/>
    </location>
</feature>
<dbReference type="Gene3D" id="1.10.3470.10">
    <property type="entry name" value="ABC transporter involved in vitamin B12 uptake, BtuC"/>
    <property type="match status" value="1"/>
</dbReference>
<feature type="transmembrane region" description="Helical" evidence="9">
    <location>
        <begin position="258"/>
        <end position="277"/>
    </location>
</feature>
<keyword evidence="5 8" id="KW-0812">Transmembrane</keyword>
<sequence>MSFLLGTVLLAVVTAMACALPGVFVVLRRNSMLVDAISHAVLPGIVVGYFFTRSLDSPLLILGAALAGLVVVLGSEYLSRTGLLTGDAPQGLIFPALFSAGVIMVTLNFANVHLDTHAVLVGDLNLAAFHQLQIGGVLAGPSYLYVMLAVLVVNGVFLAVCYRRLKISTFDPGFARSLGLRPGALNTAFMFLVSVTVTAAFHAAGAILVIALVVVPPATAYLLTGRLPMMIGLTLAIAAGGALAGFWLAYLADAATSAGMAVFYGLVFAAVFTATRLRQRLRARRESAPAAAA</sequence>
<dbReference type="RefSeq" id="WP_188549400.1">
    <property type="nucleotide sequence ID" value="NZ_BMFY01000002.1"/>
</dbReference>
<reference evidence="10" key="1">
    <citation type="journal article" date="2014" name="Int. J. Syst. Evol. Microbiol.">
        <title>Complete genome sequence of Corynebacterium casei LMG S-19264T (=DSM 44701T), isolated from a smear-ripened cheese.</title>
        <authorList>
            <consortium name="US DOE Joint Genome Institute (JGI-PGF)"/>
            <person name="Walter F."/>
            <person name="Albersmeier A."/>
            <person name="Kalinowski J."/>
            <person name="Ruckert C."/>
        </authorList>
    </citation>
    <scope>NUCLEOTIDE SEQUENCE</scope>
    <source>
        <strain evidence="10">CGMCC 1.12785</strain>
    </source>
</reference>
<dbReference type="GO" id="GO:0055085">
    <property type="term" value="P:transmembrane transport"/>
    <property type="evidence" value="ECO:0007669"/>
    <property type="project" value="InterPro"/>
</dbReference>
<evidence type="ECO:0000256" key="5">
    <source>
        <dbReference type="ARBA" id="ARBA00022692"/>
    </source>
</evidence>
<dbReference type="PANTHER" id="PTHR30477">
    <property type="entry name" value="ABC-TRANSPORTER METAL-BINDING PROTEIN"/>
    <property type="match status" value="1"/>
</dbReference>
<keyword evidence="3 8" id="KW-0813">Transport</keyword>
<feature type="transmembrane region" description="Helical" evidence="9">
    <location>
        <begin position="183"/>
        <end position="201"/>
    </location>
</feature>
<dbReference type="Proteomes" id="UP000616114">
    <property type="component" value="Unassembled WGS sequence"/>
</dbReference>
<dbReference type="PANTHER" id="PTHR30477:SF8">
    <property type="entry name" value="METAL TRANSPORT SYSTEM MEMBRANE PROTEIN CT_070-RELATED"/>
    <property type="match status" value="1"/>
</dbReference>
<protein>
    <recommendedName>
        <fullName evidence="12">Manganese/zinc/iron transport system permease protein</fullName>
    </recommendedName>
</protein>
<comment type="subcellular location">
    <subcellularLocation>
        <location evidence="1 8">Cell membrane</location>
        <topology evidence="1 8">Multi-pass membrane protein</topology>
    </subcellularLocation>
</comment>
<gene>
    <name evidence="10" type="ORF">GCM10011333_05610</name>
</gene>
<evidence type="ECO:0000313" key="11">
    <source>
        <dbReference type="Proteomes" id="UP000616114"/>
    </source>
</evidence>
<evidence type="ECO:0000256" key="2">
    <source>
        <dbReference type="ARBA" id="ARBA00008034"/>
    </source>
</evidence>
<feature type="transmembrane region" description="Helical" evidence="9">
    <location>
        <begin position="142"/>
        <end position="162"/>
    </location>
</feature>
<keyword evidence="4" id="KW-1003">Cell membrane</keyword>
<proteinExistence type="inferred from homology"/>
<dbReference type="EMBL" id="BMFY01000002">
    <property type="protein sequence ID" value="GGA05638.1"/>
    <property type="molecule type" value="Genomic_DNA"/>
</dbReference>
<dbReference type="GO" id="GO:0010043">
    <property type="term" value="P:response to zinc ion"/>
    <property type="evidence" value="ECO:0007669"/>
    <property type="project" value="TreeGrafter"/>
</dbReference>
<dbReference type="InterPro" id="IPR037294">
    <property type="entry name" value="ABC_BtuC-like"/>
</dbReference>
<accession>A0A8J2TVU0</accession>
<dbReference type="SUPFAM" id="SSF81345">
    <property type="entry name" value="ABC transporter involved in vitamin B12 uptake, BtuC"/>
    <property type="match status" value="1"/>
</dbReference>
<evidence type="ECO:0008006" key="12">
    <source>
        <dbReference type="Google" id="ProtNLM"/>
    </source>
</evidence>
<dbReference type="GO" id="GO:0043190">
    <property type="term" value="C:ATP-binding cassette (ABC) transporter complex"/>
    <property type="evidence" value="ECO:0007669"/>
    <property type="project" value="InterPro"/>
</dbReference>